<dbReference type="GO" id="GO:0005886">
    <property type="term" value="C:plasma membrane"/>
    <property type="evidence" value="ECO:0007669"/>
    <property type="project" value="InterPro"/>
</dbReference>
<sequence>MEGKTLESGQSNIILDIEESRARSISQETVPPELPIIGEPNVDIFLDLSFPKGPSLFFLNGKKLQLLSPLDRDENSLSHIVFQLICTIKSTHKKRTIPVIVRLTDINDNAPEFVNTPYETSISELTPVGTTIFQDILAKDKDAGVNGLVEYSIIPGDNVDHDDDRIHSEDGYGFFAINLPHQGQVTVNRTLDFEKTQRYYVTVVATDRAHDETQRLSSTTTLVVNIKDDDDQNPSFIYKGCMLLDGTCINPEYSASVSSGVLHGILNISPEKIQAVDMDTINSPIHYSFVSGTPNSYADYFKVDPETGAVRQIKAVDTSTTKMFNIIIKAQEISEAKRSTTAKLFITVKPVDANPPEIQLSSLEGYVNENSPIGEKVLDSNNNPLTVTVIDKDFGPSDPKPTYTFELTTPFFTIDKNGHLLVNENNLDRDPPNPGRFKFQIVAREKSSVAASAPTSVTVHLNDVNDNAPMLPIIPPVSVPAGDVSRKVTKIKATDNDEGDNAVVTYSIYHVSNNGNNKFTIDPTTGELNTVGKLNAGDQYSLTVQATDKGGLYSQAIVEVTISPGPNTQSPIFEQSIYDIEVSEGATINSTVATITAMDPENDPVSYSIVSGNDLRQFAIGSRSGIITVIRKLDREDLTRYKLVRIFPLDLTICQCFWSSDDEEMNASPTNENVMFKEKKDYSHLGFSYDHSPVETTTEL</sequence>
<evidence type="ECO:0000256" key="6">
    <source>
        <dbReference type="ARBA" id="ARBA00023136"/>
    </source>
</evidence>
<comment type="caution">
    <text evidence="9">The sequence shown here is derived from an EMBL/GenBank/DDBJ whole genome shotgun (WGS) entry which is preliminary data.</text>
</comment>
<keyword evidence="3" id="KW-0677">Repeat</keyword>
<evidence type="ECO:0000256" key="1">
    <source>
        <dbReference type="ARBA" id="ARBA00004370"/>
    </source>
</evidence>
<keyword evidence="4 7" id="KW-0106">Calcium</keyword>
<gene>
    <name evidence="9" type="ORF">Zmor_027153</name>
</gene>
<evidence type="ECO:0000256" key="2">
    <source>
        <dbReference type="ARBA" id="ARBA00022692"/>
    </source>
</evidence>
<dbReference type="FunFam" id="2.60.40.60:FF:000315">
    <property type="entry name" value="CaDHerin family"/>
    <property type="match status" value="1"/>
</dbReference>
<evidence type="ECO:0000256" key="3">
    <source>
        <dbReference type="ARBA" id="ARBA00022737"/>
    </source>
</evidence>
<feature type="domain" description="Cadherin" evidence="8">
    <location>
        <begin position="574"/>
        <end position="643"/>
    </location>
</feature>
<feature type="domain" description="Cadherin" evidence="8">
    <location>
        <begin position="249"/>
        <end position="358"/>
    </location>
</feature>
<dbReference type="PROSITE" id="PS00232">
    <property type="entry name" value="CADHERIN_1"/>
    <property type="match status" value="2"/>
</dbReference>
<feature type="domain" description="Cadherin" evidence="8">
    <location>
        <begin position="57"/>
        <end position="113"/>
    </location>
</feature>
<evidence type="ECO:0000313" key="9">
    <source>
        <dbReference type="EMBL" id="KAJ3640598.1"/>
    </source>
</evidence>
<name>A0AA38M1S0_9CUCU</name>
<dbReference type="AlphaFoldDB" id="A0AA38M1S0"/>
<dbReference type="EMBL" id="JALNTZ010000009">
    <property type="protein sequence ID" value="KAJ3640598.1"/>
    <property type="molecule type" value="Genomic_DNA"/>
</dbReference>
<dbReference type="PROSITE" id="PS50268">
    <property type="entry name" value="CADHERIN_2"/>
    <property type="match status" value="6"/>
</dbReference>
<evidence type="ECO:0000313" key="10">
    <source>
        <dbReference type="Proteomes" id="UP001168821"/>
    </source>
</evidence>
<evidence type="ECO:0000256" key="4">
    <source>
        <dbReference type="ARBA" id="ARBA00022837"/>
    </source>
</evidence>
<dbReference type="FunFam" id="2.60.40.60:FF:000356">
    <property type="entry name" value="Protocadherin 15"/>
    <property type="match status" value="1"/>
</dbReference>
<keyword evidence="6" id="KW-0472">Membrane</keyword>
<dbReference type="SUPFAM" id="SSF49313">
    <property type="entry name" value="Cadherin-like"/>
    <property type="match status" value="5"/>
</dbReference>
<keyword evidence="5" id="KW-1133">Transmembrane helix</keyword>
<dbReference type="Gene3D" id="2.60.40.60">
    <property type="entry name" value="Cadherins"/>
    <property type="match status" value="6"/>
</dbReference>
<dbReference type="InterPro" id="IPR015919">
    <property type="entry name" value="Cadherin-like_sf"/>
</dbReference>
<feature type="domain" description="Cadherin" evidence="8">
    <location>
        <begin position="359"/>
        <end position="471"/>
    </location>
</feature>
<dbReference type="FunFam" id="2.60.40.60:FF:000381">
    <property type="entry name" value="Protocadherin 15"/>
    <property type="match status" value="1"/>
</dbReference>
<organism evidence="9 10">
    <name type="scientific">Zophobas morio</name>
    <dbReference type="NCBI Taxonomy" id="2755281"/>
    <lineage>
        <taxon>Eukaryota</taxon>
        <taxon>Metazoa</taxon>
        <taxon>Ecdysozoa</taxon>
        <taxon>Arthropoda</taxon>
        <taxon>Hexapoda</taxon>
        <taxon>Insecta</taxon>
        <taxon>Pterygota</taxon>
        <taxon>Neoptera</taxon>
        <taxon>Endopterygota</taxon>
        <taxon>Coleoptera</taxon>
        <taxon>Polyphaga</taxon>
        <taxon>Cucujiformia</taxon>
        <taxon>Tenebrionidae</taxon>
        <taxon>Zophobas</taxon>
    </lineage>
</organism>
<dbReference type="InterPro" id="IPR020894">
    <property type="entry name" value="Cadherin_CS"/>
</dbReference>
<dbReference type="CDD" id="cd11304">
    <property type="entry name" value="Cadherin_repeat"/>
    <property type="match status" value="5"/>
</dbReference>
<dbReference type="GO" id="GO:0007156">
    <property type="term" value="P:homophilic cell adhesion via plasma membrane adhesion molecules"/>
    <property type="evidence" value="ECO:0007669"/>
    <property type="project" value="InterPro"/>
</dbReference>
<evidence type="ECO:0000259" key="8">
    <source>
        <dbReference type="PROSITE" id="PS50268"/>
    </source>
</evidence>
<comment type="subcellular location">
    <subcellularLocation>
        <location evidence="1">Membrane</location>
    </subcellularLocation>
</comment>
<accession>A0AA38M1S0</accession>
<dbReference type="InterPro" id="IPR002126">
    <property type="entry name" value="Cadherin-like_dom"/>
</dbReference>
<protein>
    <recommendedName>
        <fullName evidence="8">Cadherin domain-containing protein</fullName>
    </recommendedName>
</protein>
<dbReference type="GO" id="GO:0005509">
    <property type="term" value="F:calcium ion binding"/>
    <property type="evidence" value="ECO:0007669"/>
    <property type="project" value="UniProtKB-UniRule"/>
</dbReference>
<keyword evidence="2" id="KW-0812">Transmembrane</keyword>
<feature type="domain" description="Cadherin" evidence="8">
    <location>
        <begin position="488"/>
        <end position="573"/>
    </location>
</feature>
<reference evidence="9" key="1">
    <citation type="journal article" date="2023" name="G3 (Bethesda)">
        <title>Whole genome assemblies of Zophobas morio and Tenebrio molitor.</title>
        <authorList>
            <person name="Kaur S."/>
            <person name="Stinson S.A."/>
            <person name="diCenzo G.C."/>
        </authorList>
    </citation>
    <scope>NUCLEOTIDE SEQUENCE</scope>
    <source>
        <strain evidence="9">QUZm001</strain>
    </source>
</reference>
<dbReference type="PANTHER" id="PTHR24026:SF93">
    <property type="entry name" value="CADHERIN-99C"/>
    <property type="match status" value="1"/>
</dbReference>
<feature type="domain" description="Cadherin" evidence="8">
    <location>
        <begin position="114"/>
        <end position="236"/>
    </location>
</feature>
<dbReference type="SMART" id="SM00112">
    <property type="entry name" value="CA"/>
    <property type="match status" value="6"/>
</dbReference>
<dbReference type="PRINTS" id="PR00205">
    <property type="entry name" value="CADHERIN"/>
</dbReference>
<evidence type="ECO:0000256" key="5">
    <source>
        <dbReference type="ARBA" id="ARBA00022989"/>
    </source>
</evidence>
<dbReference type="PANTHER" id="PTHR24026">
    <property type="entry name" value="FAT ATYPICAL CADHERIN-RELATED"/>
    <property type="match status" value="1"/>
</dbReference>
<keyword evidence="10" id="KW-1185">Reference proteome</keyword>
<proteinExistence type="predicted"/>
<evidence type="ECO:0000256" key="7">
    <source>
        <dbReference type="PROSITE-ProRule" id="PRU00043"/>
    </source>
</evidence>
<dbReference type="Proteomes" id="UP001168821">
    <property type="component" value="Unassembled WGS sequence"/>
</dbReference>
<dbReference type="Pfam" id="PF00028">
    <property type="entry name" value="Cadherin"/>
    <property type="match status" value="4"/>
</dbReference>